<dbReference type="AlphaFoldDB" id="A0A6C0IQ21"/>
<sequence>MNGFYINLKHRADRREHIEKMKDKFEIFKNVERMDAILHERGDIGCALSHINCLNSLLQKNDPYYVIMEDDFLIFNEPNFNRFVEDFDKIKNENWDVITCTPRGNTTTKGCMNGFNRIINNQTATCYIIKHAFIKTLLEIFNNGVAHLQQGHNPNNHALDQCWKPLQLDHIFMYYEKIFGGQLPGYSDIERKNVNYNQRFIQQVEC</sequence>
<evidence type="ECO:0000259" key="1">
    <source>
        <dbReference type="Pfam" id="PF01755"/>
    </source>
</evidence>
<reference evidence="2" key="1">
    <citation type="journal article" date="2020" name="Nature">
        <title>Giant virus diversity and host interactions through global metagenomics.</title>
        <authorList>
            <person name="Schulz F."/>
            <person name="Roux S."/>
            <person name="Paez-Espino D."/>
            <person name="Jungbluth S."/>
            <person name="Walsh D.A."/>
            <person name="Denef V.J."/>
            <person name="McMahon K.D."/>
            <person name="Konstantinidis K.T."/>
            <person name="Eloe-Fadrosh E.A."/>
            <person name="Kyrpides N.C."/>
            <person name="Woyke T."/>
        </authorList>
    </citation>
    <scope>NUCLEOTIDE SEQUENCE</scope>
    <source>
        <strain evidence="2">GVMAG-M-3300024261-8</strain>
    </source>
</reference>
<evidence type="ECO:0000313" key="2">
    <source>
        <dbReference type="EMBL" id="QHT95308.1"/>
    </source>
</evidence>
<name>A0A6C0IQ21_9ZZZZ</name>
<dbReference type="Pfam" id="PF01755">
    <property type="entry name" value="Glyco_transf_25"/>
    <property type="match status" value="1"/>
</dbReference>
<proteinExistence type="predicted"/>
<feature type="domain" description="Glycosyl transferase family 25" evidence="1">
    <location>
        <begin position="41"/>
        <end position="96"/>
    </location>
</feature>
<protein>
    <recommendedName>
        <fullName evidence="1">Glycosyl transferase family 25 domain-containing protein</fullName>
    </recommendedName>
</protein>
<organism evidence="2">
    <name type="scientific">viral metagenome</name>
    <dbReference type="NCBI Taxonomy" id="1070528"/>
    <lineage>
        <taxon>unclassified sequences</taxon>
        <taxon>metagenomes</taxon>
        <taxon>organismal metagenomes</taxon>
    </lineage>
</organism>
<dbReference type="InterPro" id="IPR002654">
    <property type="entry name" value="Glyco_trans_25"/>
</dbReference>
<dbReference type="EMBL" id="MN740240">
    <property type="protein sequence ID" value="QHT95308.1"/>
    <property type="molecule type" value="Genomic_DNA"/>
</dbReference>
<accession>A0A6C0IQ21</accession>